<dbReference type="InterPro" id="IPR029069">
    <property type="entry name" value="HotDog_dom_sf"/>
</dbReference>
<feature type="compositionally biased region" description="Basic residues" evidence="1">
    <location>
        <begin position="420"/>
        <end position="431"/>
    </location>
</feature>
<evidence type="ECO:0000313" key="3">
    <source>
        <dbReference type="Proteomes" id="UP000249619"/>
    </source>
</evidence>
<dbReference type="InterPro" id="IPR052741">
    <property type="entry name" value="Mitochondrial_HTD2"/>
</dbReference>
<dbReference type="GO" id="GO:0005739">
    <property type="term" value="C:mitochondrion"/>
    <property type="evidence" value="ECO:0007669"/>
    <property type="project" value="TreeGrafter"/>
</dbReference>
<protein>
    <submittedName>
        <fullName evidence="2">Uncharacterized protein</fullName>
    </submittedName>
</protein>
<feature type="region of interest" description="Disordered" evidence="1">
    <location>
        <begin position="288"/>
        <end position="431"/>
    </location>
</feature>
<feature type="compositionally biased region" description="Low complexity" evidence="1">
    <location>
        <begin position="338"/>
        <end position="349"/>
    </location>
</feature>
<sequence length="539" mass="60328">MKRPVVPVGHHLIWFNPTLPTHDLLPDGTDASHSPGGPWVRRMWAGGSVRVKPHEYHDKSRGFTVGTQVAGIERIKDVQLRGQGDAAKVFVTIERCFTRVGTKWGSLKKYHKAQMSNGHNWADAFLREERNLVFLKERTADELDALKTGNIAPVKYLASPTEPTFSHSLTPNRALLFRFSALTFNAHLIHLDPNYARNVEGHRNLLVHGPLSLLLMLQVMNNYIHTHTKGVQTVESIEYRNLAPLYCDEEMRICGSEKTTLKNGSVYDIWIEGPTGGMAVKGTVYTTVRKSQPPPVHAQEKRGEKNAKNQKATQPSYRRINLVSTKPDPTAKKEAVEQQSSSTSPTLQSAAESAVTNSENSALDQSTSEGPQSTSPTSVHQPSTESEGENSQNPTLNETSSQSSSREAIASPTQLASHADRRRKATRVKNHKFIIPSKPSPPIRPVEPYILGRPFMSAQSRHLLRRLLREPMPQATDHTVPLLTYRKYAASPYTPNPARTASRHSRFLRQGVRRFERPSIRAVGPPRTRSKMRNQNWDS</sequence>
<dbReference type="SUPFAM" id="SSF54637">
    <property type="entry name" value="Thioesterase/thiol ester dehydrase-isomerase"/>
    <property type="match status" value="1"/>
</dbReference>
<evidence type="ECO:0000313" key="2">
    <source>
        <dbReference type="EMBL" id="RAR11035.1"/>
    </source>
</evidence>
<dbReference type="STRING" id="183478.A0A364N3N7"/>
<dbReference type="AlphaFoldDB" id="A0A364N3N7"/>
<dbReference type="Gene3D" id="3.10.129.10">
    <property type="entry name" value="Hotdog Thioesterase"/>
    <property type="match status" value="1"/>
</dbReference>
<feature type="compositionally biased region" description="Polar residues" evidence="1">
    <location>
        <begin position="350"/>
        <end position="399"/>
    </location>
</feature>
<feature type="region of interest" description="Disordered" evidence="1">
    <location>
        <begin position="514"/>
        <end position="539"/>
    </location>
</feature>
<gene>
    <name evidence="2" type="ORF">DDE83_004793</name>
</gene>
<comment type="caution">
    <text evidence="2">The sequence shown here is derived from an EMBL/GenBank/DDBJ whole genome shotgun (WGS) entry which is preliminary data.</text>
</comment>
<dbReference type="OrthoDB" id="3257538at2759"/>
<name>A0A364N3N7_STELY</name>
<accession>A0A364N3N7</accession>
<dbReference type="Proteomes" id="UP000249619">
    <property type="component" value="Unassembled WGS sequence"/>
</dbReference>
<evidence type="ECO:0000256" key="1">
    <source>
        <dbReference type="SAM" id="MobiDB-lite"/>
    </source>
</evidence>
<keyword evidence="3" id="KW-1185">Reference proteome</keyword>
<dbReference type="GO" id="GO:0019171">
    <property type="term" value="F:(3R)-hydroxyacyl-[acyl-carrier-protein] dehydratase activity"/>
    <property type="evidence" value="ECO:0007669"/>
    <property type="project" value="TreeGrafter"/>
</dbReference>
<feature type="compositionally biased region" description="Basic and acidic residues" evidence="1">
    <location>
        <begin position="298"/>
        <end position="307"/>
    </location>
</feature>
<dbReference type="EMBL" id="QGDH01000061">
    <property type="protein sequence ID" value="RAR11035.1"/>
    <property type="molecule type" value="Genomic_DNA"/>
</dbReference>
<dbReference type="PANTHER" id="PTHR28152">
    <property type="entry name" value="HYDROXYACYL-THIOESTER DEHYDRATASE TYPE 2, MITOCHONDRIAL"/>
    <property type="match status" value="1"/>
</dbReference>
<dbReference type="PANTHER" id="PTHR28152:SF1">
    <property type="entry name" value="HYDROXYACYL-THIOESTER DEHYDRATASE TYPE 2, MITOCHONDRIAL"/>
    <property type="match status" value="1"/>
</dbReference>
<organism evidence="2 3">
    <name type="scientific">Stemphylium lycopersici</name>
    <name type="common">Tomato gray leaf spot disease fungus</name>
    <name type="synonym">Thyrospora lycopersici</name>
    <dbReference type="NCBI Taxonomy" id="183478"/>
    <lineage>
        <taxon>Eukaryota</taxon>
        <taxon>Fungi</taxon>
        <taxon>Dikarya</taxon>
        <taxon>Ascomycota</taxon>
        <taxon>Pezizomycotina</taxon>
        <taxon>Dothideomycetes</taxon>
        <taxon>Pleosporomycetidae</taxon>
        <taxon>Pleosporales</taxon>
        <taxon>Pleosporineae</taxon>
        <taxon>Pleosporaceae</taxon>
        <taxon>Stemphylium</taxon>
    </lineage>
</organism>
<proteinExistence type="predicted"/>
<reference evidence="3" key="1">
    <citation type="submission" date="2018-05" db="EMBL/GenBank/DDBJ databases">
        <title>Draft genome sequence of Stemphylium lycopersici strain CIDEFI 213.</title>
        <authorList>
            <person name="Medina R."/>
            <person name="Franco M.E.E."/>
            <person name="Lucentini C.G."/>
            <person name="Saparrat M.C.N."/>
            <person name="Balatti P.A."/>
        </authorList>
    </citation>
    <scope>NUCLEOTIDE SEQUENCE [LARGE SCALE GENOMIC DNA]</scope>
    <source>
        <strain evidence="3">CIDEFI 213</strain>
    </source>
</reference>